<evidence type="ECO:0000313" key="2">
    <source>
        <dbReference type="Proteomes" id="UP000007813"/>
    </source>
</evidence>
<name>J3JDT8_9EURY</name>
<protein>
    <submittedName>
        <fullName evidence="1">Uncharacterized protein</fullName>
    </submittedName>
</protein>
<proteinExistence type="predicted"/>
<accession>J3JDT8</accession>
<comment type="caution">
    <text evidence="1">The sequence shown here is derived from an EMBL/GenBank/DDBJ whole genome shotgun (WGS) entry which is preliminary data.</text>
</comment>
<dbReference type="EMBL" id="ALJD01000010">
    <property type="protein sequence ID" value="EJN57776.1"/>
    <property type="molecule type" value="Genomic_DNA"/>
</dbReference>
<reference evidence="1 2" key="1">
    <citation type="journal article" date="2012" name="J. Bacteriol.">
        <title>Draft Genome Sequence of the Extremely Halophilic Archaeon Halogranum salarium B-1T.</title>
        <authorList>
            <person name="Kim K.K."/>
            <person name="Lee K.C."/>
            <person name="Lee J.S."/>
        </authorList>
    </citation>
    <scope>NUCLEOTIDE SEQUENCE [LARGE SCALE GENOMIC DNA]</scope>
    <source>
        <strain evidence="1 2">B-1</strain>
    </source>
</reference>
<dbReference type="AlphaFoldDB" id="J3JDT8"/>
<organism evidence="1 2">
    <name type="scientific">Halogranum salarium B-1</name>
    <dbReference type="NCBI Taxonomy" id="1210908"/>
    <lineage>
        <taxon>Archaea</taxon>
        <taxon>Methanobacteriati</taxon>
        <taxon>Methanobacteriota</taxon>
        <taxon>Stenosarchaea group</taxon>
        <taxon>Halobacteria</taxon>
        <taxon>Halobacteriales</taxon>
        <taxon>Haloferacaceae</taxon>
    </lineage>
</organism>
<dbReference type="Proteomes" id="UP000007813">
    <property type="component" value="Unassembled WGS sequence"/>
</dbReference>
<evidence type="ECO:0000313" key="1">
    <source>
        <dbReference type="EMBL" id="EJN57776.1"/>
    </source>
</evidence>
<gene>
    <name evidence="1" type="ORF">HSB1_38610</name>
</gene>
<sequence length="62" mass="7207">MYTISDQLNLVVRPGFDPESTFLQETIVERDGEAIRFSGESPSAEYLSTHNENQVYWWPPEE</sequence>